<dbReference type="AlphaFoldDB" id="W1YBL4"/>
<protein>
    <submittedName>
        <fullName evidence="1">Uncharacterized protein</fullName>
    </submittedName>
</protein>
<name>W1YBL4_9ZZZZ</name>
<feature type="non-terminal residue" evidence="1">
    <location>
        <position position="23"/>
    </location>
</feature>
<dbReference type="EMBL" id="AZMM01006219">
    <property type="protein sequence ID" value="ETJ39892.1"/>
    <property type="molecule type" value="Genomic_DNA"/>
</dbReference>
<accession>W1YBL4</accession>
<comment type="caution">
    <text evidence="1">The sequence shown here is derived from an EMBL/GenBank/DDBJ whole genome shotgun (WGS) entry which is preliminary data.</text>
</comment>
<proteinExistence type="predicted"/>
<evidence type="ECO:0000313" key="1">
    <source>
        <dbReference type="EMBL" id="ETJ39892.1"/>
    </source>
</evidence>
<sequence>MEFLSSIFHPIVELMTTLVTYAF</sequence>
<organism evidence="1">
    <name type="scientific">human gut metagenome</name>
    <dbReference type="NCBI Taxonomy" id="408170"/>
    <lineage>
        <taxon>unclassified sequences</taxon>
        <taxon>metagenomes</taxon>
        <taxon>organismal metagenomes</taxon>
    </lineage>
</organism>
<gene>
    <name evidence="1" type="ORF">Q604_UNBC06219G0001</name>
</gene>
<reference evidence="1" key="1">
    <citation type="submission" date="2013-12" db="EMBL/GenBank/DDBJ databases">
        <title>A Varibaculum cambriense genome reconstructed from a premature infant gut community with otherwise low bacterial novelty that shifts toward anaerobic metabolism during the third week of life.</title>
        <authorList>
            <person name="Brown C.T."/>
            <person name="Sharon I."/>
            <person name="Thomas B.C."/>
            <person name="Castelle C.J."/>
            <person name="Morowitz M.J."/>
            <person name="Banfield J.F."/>
        </authorList>
    </citation>
    <scope>NUCLEOTIDE SEQUENCE</scope>
</reference>